<keyword evidence="1" id="KW-0812">Transmembrane</keyword>
<protein>
    <submittedName>
        <fullName evidence="2">Uncharacterized protein</fullName>
    </submittedName>
</protein>
<organism evidence="2 3">
    <name type="scientific">Aspergillus pseudotamarii</name>
    <dbReference type="NCBI Taxonomy" id="132259"/>
    <lineage>
        <taxon>Eukaryota</taxon>
        <taxon>Fungi</taxon>
        <taxon>Dikarya</taxon>
        <taxon>Ascomycota</taxon>
        <taxon>Pezizomycotina</taxon>
        <taxon>Eurotiomycetes</taxon>
        <taxon>Eurotiomycetidae</taxon>
        <taxon>Eurotiales</taxon>
        <taxon>Aspergillaceae</taxon>
        <taxon>Aspergillus</taxon>
        <taxon>Aspergillus subgen. Circumdati</taxon>
    </lineage>
</organism>
<name>A0A5N6SFB6_ASPPS</name>
<keyword evidence="3" id="KW-1185">Reference proteome</keyword>
<evidence type="ECO:0000256" key="1">
    <source>
        <dbReference type="SAM" id="Phobius"/>
    </source>
</evidence>
<evidence type="ECO:0000313" key="3">
    <source>
        <dbReference type="Proteomes" id="UP000325672"/>
    </source>
</evidence>
<accession>A0A5N6SFB6</accession>
<reference evidence="2 3" key="1">
    <citation type="submission" date="2019-04" db="EMBL/GenBank/DDBJ databases">
        <title>Friends and foes A comparative genomics study of 23 Aspergillus species from section Flavi.</title>
        <authorList>
            <consortium name="DOE Joint Genome Institute"/>
            <person name="Kjaerbolling I."/>
            <person name="Vesth T."/>
            <person name="Frisvad J.C."/>
            <person name="Nybo J.L."/>
            <person name="Theobald S."/>
            <person name="Kildgaard S."/>
            <person name="Isbrandt T."/>
            <person name="Kuo A."/>
            <person name="Sato A."/>
            <person name="Lyhne E.K."/>
            <person name="Kogle M.E."/>
            <person name="Wiebenga A."/>
            <person name="Kun R.S."/>
            <person name="Lubbers R.J."/>
            <person name="Makela M.R."/>
            <person name="Barry K."/>
            <person name="Chovatia M."/>
            <person name="Clum A."/>
            <person name="Daum C."/>
            <person name="Haridas S."/>
            <person name="He G."/>
            <person name="LaButti K."/>
            <person name="Lipzen A."/>
            <person name="Mondo S."/>
            <person name="Riley R."/>
            <person name="Salamov A."/>
            <person name="Simmons B.A."/>
            <person name="Magnuson J.K."/>
            <person name="Henrissat B."/>
            <person name="Mortensen U.H."/>
            <person name="Larsen T.O."/>
            <person name="Devries R.P."/>
            <person name="Grigoriev I.V."/>
            <person name="Machida M."/>
            <person name="Baker S.E."/>
            <person name="Andersen M.R."/>
        </authorList>
    </citation>
    <scope>NUCLEOTIDE SEQUENCE [LARGE SCALE GENOMIC DNA]</scope>
    <source>
        <strain evidence="2 3">CBS 117625</strain>
    </source>
</reference>
<gene>
    <name evidence="2" type="ORF">BDV38DRAFT_258392</name>
</gene>
<dbReference type="RefSeq" id="XP_031909471.1">
    <property type="nucleotide sequence ID" value="XM_032055726.1"/>
</dbReference>
<dbReference type="OrthoDB" id="10542182at2759"/>
<dbReference type="EMBL" id="ML743617">
    <property type="protein sequence ID" value="KAE8133408.1"/>
    <property type="molecule type" value="Genomic_DNA"/>
</dbReference>
<keyword evidence="1" id="KW-0472">Membrane</keyword>
<dbReference type="GeneID" id="43639936"/>
<feature type="transmembrane region" description="Helical" evidence="1">
    <location>
        <begin position="38"/>
        <end position="63"/>
    </location>
</feature>
<sequence length="64" mass="7006">MIASKAKEDSSPLTDHIQYAAIDLRTALTDVQQSSSSLVSLILSPFSYSFSLSLSLSISYFILF</sequence>
<keyword evidence="1" id="KW-1133">Transmembrane helix</keyword>
<proteinExistence type="predicted"/>
<evidence type="ECO:0000313" key="2">
    <source>
        <dbReference type="EMBL" id="KAE8133408.1"/>
    </source>
</evidence>
<dbReference type="Proteomes" id="UP000325672">
    <property type="component" value="Unassembled WGS sequence"/>
</dbReference>
<dbReference type="AlphaFoldDB" id="A0A5N6SFB6"/>